<evidence type="ECO:0000256" key="1">
    <source>
        <dbReference type="ARBA" id="ARBA00009437"/>
    </source>
</evidence>
<dbReference type="AlphaFoldDB" id="A0A367P9Q1"/>
<comment type="similarity">
    <text evidence="1">Belongs to the LysR transcriptional regulatory family.</text>
</comment>
<evidence type="ECO:0000313" key="7">
    <source>
        <dbReference type="Proteomes" id="UP000253501"/>
    </source>
</evidence>
<dbReference type="PANTHER" id="PTHR30346:SF29">
    <property type="entry name" value="LYSR SUBSTRATE-BINDING"/>
    <property type="match status" value="1"/>
</dbReference>
<sequence>MDARLRQTVAVGRFGSFSKAADAVGVTQSAVTKSVADLERRLGYPIFHRTSRGVVPTDEGRVFLERALRLLTDAAELLGRGPQADPHAGTLRVGVFPSTIEWLLARPLEQLLARHPSIRLDITTGTKEHGLRMLEHGDVDVAISMEATFAGKPQFRCERITTVRASTFVRRGHPALAAQIQSPTELAPYPIILPAEVWDVSTLHYLSEVYGPERTDWFHKIENFMLACKVVEATDAIGVVDAIFADTSYFRERFCSLEIFPLPPTAVCCATRVQWTPKPAAAALIALLRQIHGAGPQSDLDNRLAAHSL</sequence>
<dbReference type="SUPFAM" id="SSF53850">
    <property type="entry name" value="Periplasmic binding protein-like II"/>
    <property type="match status" value="1"/>
</dbReference>
<dbReference type="Proteomes" id="UP000253501">
    <property type="component" value="Unassembled WGS sequence"/>
</dbReference>
<dbReference type="CDD" id="cd05466">
    <property type="entry name" value="PBP2_LTTR_substrate"/>
    <property type="match status" value="1"/>
</dbReference>
<comment type="caution">
    <text evidence="6">The sequence shown here is derived from an EMBL/GenBank/DDBJ whole genome shotgun (WGS) entry which is preliminary data.</text>
</comment>
<evidence type="ECO:0000256" key="2">
    <source>
        <dbReference type="ARBA" id="ARBA00023015"/>
    </source>
</evidence>
<dbReference type="InterPro" id="IPR005119">
    <property type="entry name" value="LysR_subst-bd"/>
</dbReference>
<dbReference type="InterPro" id="IPR036390">
    <property type="entry name" value="WH_DNA-bd_sf"/>
</dbReference>
<keyword evidence="2" id="KW-0805">Transcription regulation</keyword>
<dbReference type="GO" id="GO:0032993">
    <property type="term" value="C:protein-DNA complex"/>
    <property type="evidence" value="ECO:0007669"/>
    <property type="project" value="TreeGrafter"/>
</dbReference>
<evidence type="ECO:0000256" key="3">
    <source>
        <dbReference type="ARBA" id="ARBA00023125"/>
    </source>
</evidence>
<evidence type="ECO:0000256" key="4">
    <source>
        <dbReference type="ARBA" id="ARBA00023163"/>
    </source>
</evidence>
<dbReference type="EMBL" id="QDHA01000119">
    <property type="protein sequence ID" value="RCJ03947.1"/>
    <property type="molecule type" value="Genomic_DNA"/>
</dbReference>
<keyword evidence="3" id="KW-0238">DNA-binding</keyword>
<evidence type="ECO:0000259" key="5">
    <source>
        <dbReference type="PROSITE" id="PS50931"/>
    </source>
</evidence>
<gene>
    <name evidence="6" type="ORF">DDK22_34435</name>
</gene>
<reference evidence="6 7" key="1">
    <citation type="submission" date="2018-04" db="EMBL/GenBank/DDBJ databases">
        <title>Cupriavidus necator CR12 genome sequencing and assembly.</title>
        <authorList>
            <person name="Ben Fekih I."/>
            <person name="Mazhar H.S."/>
            <person name="Bello S.K."/>
            <person name="Rensing C."/>
        </authorList>
    </citation>
    <scope>NUCLEOTIDE SEQUENCE [LARGE SCALE GENOMIC DNA]</scope>
    <source>
        <strain evidence="6 7">CR12</strain>
    </source>
</reference>
<dbReference type="Gene3D" id="1.10.10.10">
    <property type="entry name" value="Winged helix-like DNA-binding domain superfamily/Winged helix DNA-binding domain"/>
    <property type="match status" value="1"/>
</dbReference>
<dbReference type="PANTHER" id="PTHR30346">
    <property type="entry name" value="TRANSCRIPTIONAL DUAL REGULATOR HCAR-RELATED"/>
    <property type="match status" value="1"/>
</dbReference>
<dbReference type="PROSITE" id="PS50931">
    <property type="entry name" value="HTH_LYSR"/>
    <property type="match status" value="1"/>
</dbReference>
<dbReference type="InterPro" id="IPR036388">
    <property type="entry name" value="WH-like_DNA-bd_sf"/>
</dbReference>
<dbReference type="SUPFAM" id="SSF46785">
    <property type="entry name" value="Winged helix' DNA-binding domain"/>
    <property type="match status" value="1"/>
</dbReference>
<feature type="domain" description="HTH lysR-type" evidence="5">
    <location>
        <begin position="1"/>
        <end position="57"/>
    </location>
</feature>
<accession>A0A367P9Q1</accession>
<keyword evidence="4" id="KW-0804">Transcription</keyword>
<dbReference type="GO" id="GO:0003700">
    <property type="term" value="F:DNA-binding transcription factor activity"/>
    <property type="evidence" value="ECO:0007669"/>
    <property type="project" value="InterPro"/>
</dbReference>
<dbReference type="InterPro" id="IPR000847">
    <property type="entry name" value="LysR_HTH_N"/>
</dbReference>
<organism evidence="6 7">
    <name type="scientific">Cupriavidus necator</name>
    <name type="common">Alcaligenes eutrophus</name>
    <name type="synonym">Ralstonia eutropha</name>
    <dbReference type="NCBI Taxonomy" id="106590"/>
    <lineage>
        <taxon>Bacteria</taxon>
        <taxon>Pseudomonadati</taxon>
        <taxon>Pseudomonadota</taxon>
        <taxon>Betaproteobacteria</taxon>
        <taxon>Burkholderiales</taxon>
        <taxon>Burkholderiaceae</taxon>
        <taxon>Cupriavidus</taxon>
    </lineage>
</organism>
<dbReference type="Gene3D" id="3.40.190.10">
    <property type="entry name" value="Periplasmic binding protein-like II"/>
    <property type="match status" value="2"/>
</dbReference>
<evidence type="ECO:0000313" key="6">
    <source>
        <dbReference type="EMBL" id="RCJ03947.1"/>
    </source>
</evidence>
<name>A0A367P9Q1_CUPNE</name>
<dbReference type="GO" id="GO:0003677">
    <property type="term" value="F:DNA binding"/>
    <property type="evidence" value="ECO:0007669"/>
    <property type="project" value="UniProtKB-KW"/>
</dbReference>
<dbReference type="Pfam" id="PF03466">
    <property type="entry name" value="LysR_substrate"/>
    <property type="match status" value="1"/>
</dbReference>
<protein>
    <submittedName>
        <fullName evidence="6">LysR family transcriptional regulator</fullName>
    </submittedName>
</protein>
<dbReference type="Pfam" id="PF00126">
    <property type="entry name" value="HTH_1"/>
    <property type="match status" value="1"/>
</dbReference>
<proteinExistence type="inferred from homology"/>
<dbReference type="PRINTS" id="PR00039">
    <property type="entry name" value="HTHLYSR"/>
</dbReference>
<dbReference type="RefSeq" id="WP_114135834.1">
    <property type="nucleotide sequence ID" value="NZ_CP068434.1"/>
</dbReference>